<proteinExistence type="predicted"/>
<dbReference type="Proteomes" id="UP000189229">
    <property type="component" value="Unassembled WGS sequence"/>
</dbReference>
<dbReference type="EMBL" id="MVBM01000002">
    <property type="protein sequence ID" value="OOK79389.1"/>
    <property type="molecule type" value="Genomic_DNA"/>
</dbReference>
<sequence length="80" mass="8591">MRITPVDGQQGQDNDTYRGVGGGGGLFTRDGARLSFGQVGTLSIWERIEPMTHCRLSSRSCQCCRLGSRSGSMRIPSVAA</sequence>
<evidence type="ECO:0000313" key="3">
    <source>
        <dbReference type="Proteomes" id="UP000189229"/>
    </source>
</evidence>
<gene>
    <name evidence="2" type="ORF">BZL30_2405</name>
</gene>
<organism evidence="2 3">
    <name type="scientific">Mycobacterium kansasii</name>
    <dbReference type="NCBI Taxonomy" id="1768"/>
    <lineage>
        <taxon>Bacteria</taxon>
        <taxon>Bacillati</taxon>
        <taxon>Actinomycetota</taxon>
        <taxon>Actinomycetes</taxon>
        <taxon>Mycobacteriales</taxon>
        <taxon>Mycobacteriaceae</taxon>
        <taxon>Mycobacterium</taxon>
    </lineage>
</organism>
<name>A0A1V3XJM0_MYCKA</name>
<evidence type="ECO:0000313" key="2">
    <source>
        <dbReference type="EMBL" id="OOK79389.1"/>
    </source>
</evidence>
<dbReference type="AlphaFoldDB" id="A0A1V3XJM0"/>
<reference evidence="2 3" key="1">
    <citation type="submission" date="2017-02" db="EMBL/GenBank/DDBJ databases">
        <title>Complete genome sequences of Mycobacterium kansasii strains isolated from rhesus macaques.</title>
        <authorList>
            <person name="Panda A."/>
            <person name="Nagaraj S."/>
            <person name="Zhao X."/>
            <person name="Tettelin H."/>
            <person name="Detolla L.J."/>
        </authorList>
    </citation>
    <scope>NUCLEOTIDE SEQUENCE [LARGE SCALE GENOMIC DNA]</scope>
    <source>
        <strain evidence="2 3">11-3813</strain>
    </source>
</reference>
<comment type="caution">
    <text evidence="2">The sequence shown here is derived from an EMBL/GenBank/DDBJ whole genome shotgun (WGS) entry which is preliminary data.</text>
</comment>
<feature type="region of interest" description="Disordered" evidence="1">
    <location>
        <begin position="1"/>
        <end position="22"/>
    </location>
</feature>
<accession>A0A1V3XJM0</accession>
<protein>
    <submittedName>
        <fullName evidence="2">Uncharacterized protein</fullName>
    </submittedName>
</protein>
<evidence type="ECO:0000256" key="1">
    <source>
        <dbReference type="SAM" id="MobiDB-lite"/>
    </source>
</evidence>